<evidence type="ECO:0000313" key="2">
    <source>
        <dbReference type="EMBL" id="XDQ11409.1"/>
    </source>
</evidence>
<dbReference type="AlphaFoldDB" id="A0AB39N0J1"/>
<sequence>MTSETTSVAQPGQESVVIASFDNRHRAERMLVSLGRGFRRKARTGGTTAVVIRGNADGSLRVTQSRVLTANGFVNALFRLSLAWMVGFMGLFATLKGARVGAHAAGVRKGHVGSNAQQAHRILAQAGPDAAITLVRCKDTDTRQMVAAAAAERAKESWDGSLTEFLATLDPGSAHDWLRAAVGEPSPTHRDQ</sequence>
<dbReference type="EMBL" id="CP163432">
    <property type="protein sequence ID" value="XDQ11409.1"/>
    <property type="molecule type" value="Genomic_DNA"/>
</dbReference>
<accession>A0AB39N0J1</accession>
<evidence type="ECO:0000256" key="1">
    <source>
        <dbReference type="SAM" id="Phobius"/>
    </source>
</evidence>
<protein>
    <submittedName>
        <fullName evidence="2">Uncharacterized protein</fullName>
    </submittedName>
</protein>
<proteinExistence type="predicted"/>
<keyword evidence="1" id="KW-0472">Membrane</keyword>
<organism evidence="2">
    <name type="scientific">Streptomyces sp. R11</name>
    <dbReference type="NCBI Taxonomy" id="3238625"/>
    <lineage>
        <taxon>Bacteria</taxon>
        <taxon>Bacillati</taxon>
        <taxon>Actinomycetota</taxon>
        <taxon>Actinomycetes</taxon>
        <taxon>Kitasatosporales</taxon>
        <taxon>Streptomycetaceae</taxon>
        <taxon>Streptomyces</taxon>
    </lineage>
</organism>
<reference evidence="2" key="1">
    <citation type="submission" date="2024-07" db="EMBL/GenBank/DDBJ databases">
        <authorList>
            <person name="Yu S.T."/>
        </authorList>
    </citation>
    <scope>NUCLEOTIDE SEQUENCE</scope>
    <source>
        <strain evidence="2">R11</strain>
    </source>
</reference>
<feature type="transmembrane region" description="Helical" evidence="1">
    <location>
        <begin position="76"/>
        <end position="95"/>
    </location>
</feature>
<gene>
    <name evidence="2" type="ORF">AB5J55_17930</name>
</gene>
<keyword evidence="1" id="KW-1133">Transmembrane helix</keyword>
<dbReference type="RefSeq" id="WP_369271657.1">
    <property type="nucleotide sequence ID" value="NZ_CP163432.1"/>
</dbReference>
<name>A0AB39N0J1_9ACTN</name>
<keyword evidence="1" id="KW-0812">Transmembrane</keyword>